<dbReference type="Proteomes" id="UP000728185">
    <property type="component" value="Unassembled WGS sequence"/>
</dbReference>
<comment type="caution">
    <text evidence="1">The sequence shown here is derived from an EMBL/GenBank/DDBJ whole genome shotgun (WGS) entry which is preliminary data.</text>
</comment>
<accession>A0A8E0RK02</accession>
<evidence type="ECO:0000313" key="1">
    <source>
        <dbReference type="EMBL" id="KAA0183411.1"/>
    </source>
</evidence>
<organism evidence="1 2">
    <name type="scientific">Fasciolopsis buskii</name>
    <dbReference type="NCBI Taxonomy" id="27845"/>
    <lineage>
        <taxon>Eukaryota</taxon>
        <taxon>Metazoa</taxon>
        <taxon>Spiralia</taxon>
        <taxon>Lophotrochozoa</taxon>
        <taxon>Platyhelminthes</taxon>
        <taxon>Trematoda</taxon>
        <taxon>Digenea</taxon>
        <taxon>Plagiorchiida</taxon>
        <taxon>Echinostomata</taxon>
        <taxon>Echinostomatoidea</taxon>
        <taxon>Fasciolidae</taxon>
        <taxon>Fasciolopsis</taxon>
    </lineage>
</organism>
<dbReference type="EMBL" id="LUCM01011820">
    <property type="protein sequence ID" value="KAA0183411.1"/>
    <property type="molecule type" value="Genomic_DNA"/>
</dbReference>
<dbReference type="AlphaFoldDB" id="A0A8E0RK02"/>
<protein>
    <submittedName>
        <fullName evidence="1">Uncharacterized protein</fullName>
    </submittedName>
</protein>
<keyword evidence="2" id="KW-1185">Reference proteome</keyword>
<sequence>MVVMDGVKGYNKIDKNITAHGDHMFKSTGGVMYVRLDGRRVDLRSLQFGFHIQHIGCADILTAPVHITLPHNVTYGRDFGFCYWKVRTPQRKKAHAMMLYLPQVCG</sequence>
<evidence type="ECO:0000313" key="2">
    <source>
        <dbReference type="Proteomes" id="UP000728185"/>
    </source>
</evidence>
<name>A0A8E0RK02_9TREM</name>
<proteinExistence type="predicted"/>
<reference evidence="1" key="1">
    <citation type="submission" date="2019-05" db="EMBL/GenBank/DDBJ databases">
        <title>Annotation for the trematode Fasciolopsis buski.</title>
        <authorList>
            <person name="Choi Y.-J."/>
        </authorList>
    </citation>
    <scope>NUCLEOTIDE SEQUENCE</scope>
    <source>
        <strain evidence="1">HT</strain>
        <tissue evidence="1">Whole worm</tissue>
    </source>
</reference>
<gene>
    <name evidence="1" type="ORF">FBUS_09382</name>
</gene>